<gene>
    <name evidence="5" type="primary">hdrD</name>
    <name evidence="5" type="ORF">GMLC_11190</name>
</gene>
<dbReference type="PROSITE" id="PS00198">
    <property type="entry name" value="4FE4S_FER_1"/>
    <property type="match status" value="2"/>
</dbReference>
<dbReference type="AlphaFoldDB" id="A0A6V8N581"/>
<comment type="caution">
    <text evidence="5">The sequence shown here is derived from an EMBL/GenBank/DDBJ whole genome shotgun (WGS) entry which is preliminary data.</text>
</comment>
<name>A0A6V8N581_9BACT</name>
<proteinExistence type="predicted"/>
<evidence type="ECO:0000256" key="3">
    <source>
        <dbReference type="ARBA" id="ARBA00023014"/>
    </source>
</evidence>
<evidence type="ECO:0000313" key="5">
    <source>
        <dbReference type="EMBL" id="GFO67540.1"/>
    </source>
</evidence>
<dbReference type="GO" id="GO:0051536">
    <property type="term" value="F:iron-sulfur cluster binding"/>
    <property type="evidence" value="ECO:0007669"/>
    <property type="project" value="UniProtKB-KW"/>
</dbReference>
<dbReference type="SUPFAM" id="SSF46548">
    <property type="entry name" value="alpha-helical ferredoxin"/>
    <property type="match status" value="1"/>
</dbReference>
<evidence type="ECO:0000256" key="1">
    <source>
        <dbReference type="ARBA" id="ARBA00022723"/>
    </source>
</evidence>
<organism evidence="5 6">
    <name type="scientific">Geomonas limicola</name>
    <dbReference type="NCBI Taxonomy" id="2740186"/>
    <lineage>
        <taxon>Bacteria</taxon>
        <taxon>Pseudomonadati</taxon>
        <taxon>Thermodesulfobacteriota</taxon>
        <taxon>Desulfuromonadia</taxon>
        <taxon>Geobacterales</taxon>
        <taxon>Geobacteraceae</taxon>
        <taxon>Geomonas</taxon>
    </lineage>
</organism>
<protein>
    <submittedName>
        <fullName evidence="5">Fe-S oxidoreductase</fullName>
    </submittedName>
</protein>
<reference evidence="6" key="1">
    <citation type="submission" date="2020-06" db="EMBL/GenBank/DDBJ databases">
        <title>Draft genomic sequecing of Geomonas sp. Red745.</title>
        <authorList>
            <person name="Itoh H."/>
            <person name="Xu Z.X."/>
            <person name="Ushijima N."/>
            <person name="Masuda Y."/>
            <person name="Shiratori Y."/>
            <person name="Senoo K."/>
        </authorList>
    </citation>
    <scope>NUCLEOTIDE SEQUENCE [LARGE SCALE GENOMIC DNA]</scope>
    <source>
        <strain evidence="6">Red745</strain>
    </source>
</reference>
<dbReference type="InterPro" id="IPR017900">
    <property type="entry name" value="4Fe4S_Fe_S_CS"/>
</dbReference>
<dbReference type="Gene3D" id="1.10.1060.10">
    <property type="entry name" value="Alpha-helical ferredoxin"/>
    <property type="match status" value="1"/>
</dbReference>
<evidence type="ECO:0000259" key="4">
    <source>
        <dbReference type="PROSITE" id="PS51379"/>
    </source>
</evidence>
<keyword evidence="6" id="KW-1185">Reference proteome</keyword>
<accession>A0A6V8N581</accession>
<dbReference type="RefSeq" id="WP_183360076.1">
    <property type="nucleotide sequence ID" value="NZ_BLXZ01000002.1"/>
</dbReference>
<keyword evidence="1" id="KW-0479">Metal-binding</keyword>
<sequence length="314" mass="34572">MNAKAEKIRVASIDPSYYQAVTDAIRTEAVKLLSEEAVVAVVGYLPGRRIGTAVPGLVTTPEQAQQLIFSPACVNNLSLYLTKAKKGVLKKGKVAIIAKGCDLRALAGLMGESQVKKEDIYTIGIACAGVFGANSDRKGGLTEASIARKCRECTVHQPEGVDLLVGTLPELPQLTALEAQELARLEALTPEERWAYWKEQFSKCIRCLACRQVCPFCYCEQCLCDKNRPQALESSPRPAGNTAWHIVRAMHLAGRCGGCAECERVCPMDIPLNLLNRRMAMELKELYDYEASMVPQEKGPLTRYQEDDDQSFIK</sequence>
<dbReference type="PROSITE" id="PS51379">
    <property type="entry name" value="4FE4S_FER_2"/>
    <property type="match status" value="2"/>
</dbReference>
<keyword evidence="3" id="KW-0411">Iron-sulfur</keyword>
<keyword evidence="2" id="KW-0408">Iron</keyword>
<evidence type="ECO:0000256" key="2">
    <source>
        <dbReference type="ARBA" id="ARBA00023004"/>
    </source>
</evidence>
<dbReference type="InterPro" id="IPR017896">
    <property type="entry name" value="4Fe4S_Fe-S-bd"/>
</dbReference>
<dbReference type="Proteomes" id="UP000587586">
    <property type="component" value="Unassembled WGS sequence"/>
</dbReference>
<feature type="domain" description="4Fe-4S ferredoxin-type" evidence="4">
    <location>
        <begin position="194"/>
        <end position="216"/>
    </location>
</feature>
<dbReference type="EMBL" id="BLXZ01000002">
    <property type="protein sequence ID" value="GFO67540.1"/>
    <property type="molecule type" value="Genomic_DNA"/>
</dbReference>
<dbReference type="InterPro" id="IPR009051">
    <property type="entry name" value="Helical_ferredxn"/>
</dbReference>
<feature type="domain" description="4Fe-4S ferredoxin-type" evidence="4">
    <location>
        <begin position="247"/>
        <end position="277"/>
    </location>
</feature>
<dbReference type="GO" id="GO:0046872">
    <property type="term" value="F:metal ion binding"/>
    <property type="evidence" value="ECO:0007669"/>
    <property type="project" value="UniProtKB-KW"/>
</dbReference>
<evidence type="ECO:0000313" key="6">
    <source>
        <dbReference type="Proteomes" id="UP000587586"/>
    </source>
</evidence>